<reference evidence="13 14" key="1">
    <citation type="submission" date="2017-11" db="EMBL/GenBank/DDBJ databases">
        <title>Genome sequence of Pantoea cypripedii NE1.</title>
        <authorList>
            <person name="Nascimento F.X."/>
        </authorList>
    </citation>
    <scope>NUCLEOTIDE SEQUENCE [LARGE SCALE GENOMIC DNA]</scope>
    <source>
        <strain evidence="13 14">NE1</strain>
        <plasmid evidence="14">pne1a</plasmid>
    </source>
</reference>
<keyword evidence="10" id="KW-0029">Amino-acid transport</keyword>
<sequence>MVSLTLPGEQDALLEPTREGSGKVHVQIRDLTKRYAGQAQEALKNVSLQVKRGEIFGIIGRSGAGKSTLIRCLNRLEAPTAGQVVIDGIDLGTLSDRELVQWRRRTGMIFQHFNLLSAKTVRENIELPMKVAGVPAAQRQRKVDELLALVGLEQRQHAWPAQLSGGQKQRVGIARALVHDPELLLCDEATSALDPETTRAILALLKKINQQRHITIVLITHEMDVVHDLCHQVAVIDQGEIIERGPVWQVYSDPQQETTRQLLNPQHQALPENLVPLLTPQRQQADSRLLVRLRYTGQGALPDIGALSQRVAGQVTLLFSAIEWVENKPTGQLLVLLDALHDKTDAQLALSGIADQLEIAGYVTGL</sequence>
<dbReference type="PANTHER" id="PTHR43166:SF30">
    <property type="entry name" value="METHIONINE IMPORT ATP-BINDING PROTEIN METN"/>
    <property type="match status" value="1"/>
</dbReference>
<dbReference type="Gene3D" id="3.30.70.260">
    <property type="match status" value="1"/>
</dbReference>
<protein>
    <recommendedName>
        <fullName evidence="4">Cell division ATP-binding protein FtsE</fullName>
    </recommendedName>
</protein>
<dbReference type="GO" id="GO:0005886">
    <property type="term" value="C:plasma membrane"/>
    <property type="evidence" value="ECO:0007669"/>
    <property type="project" value="UniProtKB-SubCell"/>
</dbReference>
<dbReference type="InterPro" id="IPR027417">
    <property type="entry name" value="P-loop_NTPase"/>
</dbReference>
<geneLocation type="plasmid" evidence="14">
    <name>pne1a</name>
</geneLocation>
<dbReference type="SUPFAM" id="SSF55021">
    <property type="entry name" value="ACT-like"/>
    <property type="match status" value="1"/>
</dbReference>
<keyword evidence="7" id="KW-0547">Nucleotide-binding</keyword>
<evidence type="ECO:0000256" key="3">
    <source>
        <dbReference type="ARBA" id="ARBA00006526"/>
    </source>
</evidence>
<evidence type="ECO:0000313" key="13">
    <source>
        <dbReference type="EMBL" id="QGY31626.1"/>
    </source>
</evidence>
<organism evidence="13 14">
    <name type="scientific">Pantoea cypripedii</name>
    <name type="common">Pectobacterium cypripedii</name>
    <name type="synonym">Erwinia cypripedii</name>
    <dbReference type="NCBI Taxonomy" id="55209"/>
    <lineage>
        <taxon>Bacteria</taxon>
        <taxon>Pseudomonadati</taxon>
        <taxon>Pseudomonadota</taxon>
        <taxon>Gammaproteobacteria</taxon>
        <taxon>Enterobacterales</taxon>
        <taxon>Erwiniaceae</taxon>
        <taxon>Pantoea</taxon>
    </lineage>
</organism>
<dbReference type="RefSeq" id="WP_208717525.1">
    <property type="nucleotide sequence ID" value="NZ_CP024769.1"/>
</dbReference>
<evidence type="ECO:0000256" key="11">
    <source>
        <dbReference type="ARBA" id="ARBA00023136"/>
    </source>
</evidence>
<dbReference type="PROSITE" id="PS50893">
    <property type="entry name" value="ABC_TRANSPORTER_2"/>
    <property type="match status" value="1"/>
</dbReference>
<dbReference type="GO" id="GO:0016887">
    <property type="term" value="F:ATP hydrolysis activity"/>
    <property type="evidence" value="ECO:0007669"/>
    <property type="project" value="InterPro"/>
</dbReference>
<dbReference type="EMBL" id="CP024769">
    <property type="protein sequence ID" value="QGY31626.1"/>
    <property type="molecule type" value="Genomic_DNA"/>
</dbReference>
<dbReference type="InterPro" id="IPR017871">
    <property type="entry name" value="ABC_transporter-like_CS"/>
</dbReference>
<evidence type="ECO:0000259" key="12">
    <source>
        <dbReference type="PROSITE" id="PS50893"/>
    </source>
</evidence>
<dbReference type="InterPro" id="IPR045865">
    <property type="entry name" value="ACT-like_dom_sf"/>
</dbReference>
<keyword evidence="11" id="KW-0472">Membrane</keyword>
<accession>A0A6B9GF24</accession>
<evidence type="ECO:0000256" key="7">
    <source>
        <dbReference type="ARBA" id="ARBA00022741"/>
    </source>
</evidence>
<dbReference type="CDD" id="cd03258">
    <property type="entry name" value="ABC_MetN_methionine_transporter"/>
    <property type="match status" value="1"/>
</dbReference>
<dbReference type="GO" id="GO:0006865">
    <property type="term" value="P:amino acid transport"/>
    <property type="evidence" value="ECO:0007669"/>
    <property type="project" value="UniProtKB-KW"/>
</dbReference>
<evidence type="ECO:0000256" key="10">
    <source>
        <dbReference type="ARBA" id="ARBA00022970"/>
    </source>
</evidence>
<dbReference type="FunFam" id="3.40.50.300:FF:000056">
    <property type="entry name" value="Cell division ATP-binding protein FtsE"/>
    <property type="match status" value="1"/>
</dbReference>
<dbReference type="PANTHER" id="PTHR43166">
    <property type="entry name" value="AMINO ACID IMPORT ATP-BINDING PROTEIN"/>
    <property type="match status" value="1"/>
</dbReference>
<evidence type="ECO:0000256" key="8">
    <source>
        <dbReference type="ARBA" id="ARBA00022840"/>
    </source>
</evidence>
<evidence type="ECO:0000256" key="2">
    <source>
        <dbReference type="ARBA" id="ARBA00004417"/>
    </source>
</evidence>
<dbReference type="SUPFAM" id="SSF52540">
    <property type="entry name" value="P-loop containing nucleoside triphosphate hydrolases"/>
    <property type="match status" value="1"/>
</dbReference>
<keyword evidence="6" id="KW-1003">Cell membrane</keyword>
<dbReference type="InterPro" id="IPR003439">
    <property type="entry name" value="ABC_transporter-like_ATP-bd"/>
</dbReference>
<comment type="similarity">
    <text evidence="3">Belongs to the ABC transporter superfamily. Drug exporter-2 (TC 3.A.1.117) family.</text>
</comment>
<dbReference type="PROSITE" id="PS00211">
    <property type="entry name" value="ABC_TRANSPORTER_1"/>
    <property type="match status" value="1"/>
</dbReference>
<dbReference type="Gene3D" id="3.40.50.300">
    <property type="entry name" value="P-loop containing nucleotide triphosphate hydrolases"/>
    <property type="match status" value="1"/>
</dbReference>
<comment type="function">
    <text evidence="1">Part of the ABC transporter FtsEX involved in cellular division. Important for assembly or stability of the septal ring.</text>
</comment>
<evidence type="ECO:0000313" key="14">
    <source>
        <dbReference type="Proteomes" id="UP000502005"/>
    </source>
</evidence>
<dbReference type="InterPro" id="IPR003593">
    <property type="entry name" value="AAA+_ATPase"/>
</dbReference>
<evidence type="ECO:0000256" key="9">
    <source>
        <dbReference type="ARBA" id="ARBA00022967"/>
    </source>
</evidence>
<evidence type="ECO:0000256" key="4">
    <source>
        <dbReference type="ARBA" id="ARBA00020019"/>
    </source>
</evidence>
<dbReference type="SMART" id="SM00382">
    <property type="entry name" value="AAA"/>
    <property type="match status" value="1"/>
</dbReference>
<dbReference type="InterPro" id="IPR041701">
    <property type="entry name" value="MetN_ABC"/>
</dbReference>
<dbReference type="Proteomes" id="UP000502005">
    <property type="component" value="Plasmid pNE1A"/>
</dbReference>
<gene>
    <name evidence="13" type="ORF">CUN67_21820</name>
</gene>
<dbReference type="Pfam" id="PF00005">
    <property type="entry name" value="ABC_tran"/>
    <property type="match status" value="1"/>
</dbReference>
<evidence type="ECO:0000256" key="5">
    <source>
        <dbReference type="ARBA" id="ARBA00022448"/>
    </source>
</evidence>
<feature type="domain" description="ABC transporter" evidence="12">
    <location>
        <begin position="26"/>
        <end position="263"/>
    </location>
</feature>
<evidence type="ECO:0000256" key="1">
    <source>
        <dbReference type="ARBA" id="ARBA00002579"/>
    </source>
</evidence>
<evidence type="ECO:0000256" key="6">
    <source>
        <dbReference type="ARBA" id="ARBA00022475"/>
    </source>
</evidence>
<keyword evidence="8" id="KW-0067">ATP-binding</keyword>
<dbReference type="GO" id="GO:0005524">
    <property type="term" value="F:ATP binding"/>
    <property type="evidence" value="ECO:0007669"/>
    <property type="project" value="UniProtKB-KW"/>
</dbReference>
<dbReference type="AlphaFoldDB" id="A0A6B9GF24"/>
<keyword evidence="13" id="KW-0614">Plasmid</keyword>
<name>A0A6B9GF24_PANCY</name>
<dbReference type="InterPro" id="IPR050086">
    <property type="entry name" value="MetN_ABC_transporter-like"/>
</dbReference>
<proteinExistence type="inferred from homology"/>
<keyword evidence="9" id="KW-1278">Translocase</keyword>
<comment type="subcellular location">
    <subcellularLocation>
        <location evidence="2">Cell inner membrane</location>
        <topology evidence="2">Peripheral membrane protein</topology>
    </subcellularLocation>
</comment>
<keyword evidence="5" id="KW-0813">Transport</keyword>